<name>A0A5D4G2F0_9CORY</name>
<feature type="transmembrane region" description="Helical" evidence="5">
    <location>
        <begin position="71"/>
        <end position="91"/>
    </location>
</feature>
<dbReference type="EMBL" id="VSZI01000001">
    <property type="protein sequence ID" value="TYR20730.1"/>
    <property type="molecule type" value="Genomic_DNA"/>
</dbReference>
<organism evidence="6 7">
    <name type="scientific">Corynebacterium urealyticum</name>
    <dbReference type="NCBI Taxonomy" id="43771"/>
    <lineage>
        <taxon>Bacteria</taxon>
        <taxon>Bacillati</taxon>
        <taxon>Actinomycetota</taxon>
        <taxon>Actinomycetes</taxon>
        <taxon>Mycobacteriales</taxon>
        <taxon>Corynebacteriaceae</taxon>
        <taxon>Corynebacterium</taxon>
    </lineage>
</organism>
<dbReference type="GO" id="GO:0016020">
    <property type="term" value="C:membrane"/>
    <property type="evidence" value="ECO:0007669"/>
    <property type="project" value="UniProtKB-SubCell"/>
</dbReference>
<dbReference type="AlphaFoldDB" id="A0A5D4G2F0"/>
<protein>
    <recommendedName>
        <fullName evidence="8">DoxX family protein</fullName>
    </recommendedName>
</protein>
<comment type="subcellular location">
    <subcellularLocation>
        <location evidence="1">Membrane</location>
        <topology evidence="1">Multi-pass membrane protein</topology>
    </subcellularLocation>
</comment>
<dbReference type="InterPro" id="IPR032808">
    <property type="entry name" value="DoxX"/>
</dbReference>
<feature type="transmembrane region" description="Helical" evidence="5">
    <location>
        <begin position="6"/>
        <end position="24"/>
    </location>
</feature>
<keyword evidence="2 5" id="KW-0812">Transmembrane</keyword>
<feature type="transmembrane region" description="Helical" evidence="5">
    <location>
        <begin position="45"/>
        <end position="65"/>
    </location>
</feature>
<keyword evidence="4 5" id="KW-0472">Membrane</keyword>
<evidence type="ECO:0000256" key="3">
    <source>
        <dbReference type="ARBA" id="ARBA00022989"/>
    </source>
</evidence>
<dbReference type="Proteomes" id="UP000324726">
    <property type="component" value="Unassembled WGS sequence"/>
</dbReference>
<dbReference type="RefSeq" id="WP_083317352.1">
    <property type="nucleotide sequence ID" value="NZ_CP136640.1"/>
</dbReference>
<dbReference type="Pfam" id="PF13564">
    <property type="entry name" value="DoxX_2"/>
    <property type="match status" value="1"/>
</dbReference>
<sequence length="120" mass="12768">MILESSPAWPSIILAAILFGDAALSLKPPAFIEVCLRGVRLPAEWWWTLIVIKLLAASGLIIGLWIPGIGIGTMVGVIAYFCAAAIAHIRAHFLGSEFWVNCLGMLTISLGALIATLLIA</sequence>
<reference evidence="6 7" key="1">
    <citation type="submission" date="2019-08" db="EMBL/GenBank/DDBJ databases">
        <title>Draft genome of C. urealyticum strain VH4248.</title>
        <authorList>
            <person name="Navas J."/>
        </authorList>
    </citation>
    <scope>NUCLEOTIDE SEQUENCE [LARGE SCALE GENOMIC DNA]</scope>
    <source>
        <strain evidence="6 7">VH4248</strain>
    </source>
</reference>
<evidence type="ECO:0000256" key="5">
    <source>
        <dbReference type="SAM" id="Phobius"/>
    </source>
</evidence>
<evidence type="ECO:0000256" key="2">
    <source>
        <dbReference type="ARBA" id="ARBA00022692"/>
    </source>
</evidence>
<evidence type="ECO:0000256" key="4">
    <source>
        <dbReference type="ARBA" id="ARBA00023136"/>
    </source>
</evidence>
<proteinExistence type="predicted"/>
<keyword evidence="3 5" id="KW-1133">Transmembrane helix</keyword>
<accession>A0A5D4G2F0</accession>
<evidence type="ECO:0000313" key="7">
    <source>
        <dbReference type="Proteomes" id="UP000324726"/>
    </source>
</evidence>
<comment type="caution">
    <text evidence="6">The sequence shown here is derived from an EMBL/GenBank/DDBJ whole genome shotgun (WGS) entry which is preliminary data.</text>
</comment>
<evidence type="ECO:0000313" key="6">
    <source>
        <dbReference type="EMBL" id="TYR20730.1"/>
    </source>
</evidence>
<evidence type="ECO:0008006" key="8">
    <source>
        <dbReference type="Google" id="ProtNLM"/>
    </source>
</evidence>
<gene>
    <name evidence="6" type="ORF">FYJ87_07350</name>
</gene>
<evidence type="ECO:0000256" key="1">
    <source>
        <dbReference type="ARBA" id="ARBA00004141"/>
    </source>
</evidence>
<feature type="transmembrane region" description="Helical" evidence="5">
    <location>
        <begin position="98"/>
        <end position="119"/>
    </location>
</feature>